<dbReference type="Proteomes" id="UP000313359">
    <property type="component" value="Unassembled WGS sequence"/>
</dbReference>
<evidence type="ECO:0000313" key="2">
    <source>
        <dbReference type="EMBL" id="RPD57477.1"/>
    </source>
</evidence>
<proteinExistence type="predicted"/>
<feature type="compositionally biased region" description="Pro residues" evidence="1">
    <location>
        <begin position="170"/>
        <end position="179"/>
    </location>
</feature>
<reference evidence="2" key="1">
    <citation type="journal article" date="2018" name="Genome Biol. Evol.">
        <title>Genomics and development of Lentinus tigrinus, a white-rot wood-decaying mushroom with dimorphic fruiting bodies.</title>
        <authorList>
            <person name="Wu B."/>
            <person name="Xu Z."/>
            <person name="Knudson A."/>
            <person name="Carlson A."/>
            <person name="Chen N."/>
            <person name="Kovaka S."/>
            <person name="LaButti K."/>
            <person name="Lipzen A."/>
            <person name="Pennachio C."/>
            <person name="Riley R."/>
            <person name="Schakwitz W."/>
            <person name="Umezawa K."/>
            <person name="Ohm R.A."/>
            <person name="Grigoriev I.V."/>
            <person name="Nagy L.G."/>
            <person name="Gibbons J."/>
            <person name="Hibbett D."/>
        </authorList>
    </citation>
    <scope>NUCLEOTIDE SEQUENCE [LARGE SCALE GENOMIC DNA]</scope>
    <source>
        <strain evidence="2">ALCF2SS1-6</strain>
    </source>
</reference>
<dbReference type="AlphaFoldDB" id="A0A5C2S233"/>
<accession>A0A5C2S233</accession>
<feature type="region of interest" description="Disordered" evidence="1">
    <location>
        <begin position="134"/>
        <end position="200"/>
    </location>
</feature>
<organism evidence="2 3">
    <name type="scientific">Lentinus tigrinus ALCF2SS1-6</name>
    <dbReference type="NCBI Taxonomy" id="1328759"/>
    <lineage>
        <taxon>Eukaryota</taxon>
        <taxon>Fungi</taxon>
        <taxon>Dikarya</taxon>
        <taxon>Basidiomycota</taxon>
        <taxon>Agaricomycotina</taxon>
        <taxon>Agaricomycetes</taxon>
        <taxon>Polyporales</taxon>
        <taxon>Polyporaceae</taxon>
        <taxon>Lentinus</taxon>
    </lineage>
</organism>
<keyword evidence="3" id="KW-1185">Reference proteome</keyword>
<sequence>MEPLLDCIQVAEQLTSDAAHTIPVLKFLMKRTTKDQLAEIVGMAMDELLLAGDIILDPPAKKALQDLGLYDRMFQSLTQRTTGAKQLERRVEAVKFYEFRKKYTLYGDAVNERSVARHMRIDFKSKSQWAQFGGTLGEDGQFVPHTAQVHTPPPQAEDDHHAPDESTQSPLPPYPNPDPPHSDGSDDSQDPNADAHSVTNSVFGNHWDGYILQGPTCNLQSSCILSRQTPRVLQPRL</sequence>
<gene>
    <name evidence="2" type="ORF">L227DRAFT_565270</name>
</gene>
<evidence type="ECO:0000256" key="1">
    <source>
        <dbReference type="SAM" id="MobiDB-lite"/>
    </source>
</evidence>
<evidence type="ECO:0000313" key="3">
    <source>
        <dbReference type="Proteomes" id="UP000313359"/>
    </source>
</evidence>
<protein>
    <submittedName>
        <fullName evidence="2">Uncharacterized protein</fullName>
    </submittedName>
</protein>
<dbReference type="EMBL" id="ML122280">
    <property type="protein sequence ID" value="RPD57477.1"/>
    <property type="molecule type" value="Genomic_DNA"/>
</dbReference>
<name>A0A5C2S233_9APHY</name>